<sequence>MYFGMVIIGALHGLILLPVLLSFVGPYRKVVRSNMPDRTANPSGSVQLEDMVGEDQERQCLTGKHTASINNIPKATSSSNISSGTPSKKIIFTNNQMRKSPKKGSHMSLNHNSEEVEDLNRKNTPLRHSNTPSLHSIHSNTPSRQSLAKTAEELEELEQ</sequence>
<evidence type="ECO:0000313" key="2">
    <source>
        <dbReference type="EMBL" id="KAK7069420.1"/>
    </source>
</evidence>
<feature type="compositionally biased region" description="Low complexity" evidence="1">
    <location>
        <begin position="77"/>
        <end position="87"/>
    </location>
</feature>
<feature type="compositionally biased region" description="Polar residues" evidence="1">
    <location>
        <begin position="122"/>
        <end position="148"/>
    </location>
</feature>
<organism evidence="2 3">
    <name type="scientific">Halocaridina rubra</name>
    <name type="common">Hawaiian red shrimp</name>
    <dbReference type="NCBI Taxonomy" id="373956"/>
    <lineage>
        <taxon>Eukaryota</taxon>
        <taxon>Metazoa</taxon>
        <taxon>Ecdysozoa</taxon>
        <taxon>Arthropoda</taxon>
        <taxon>Crustacea</taxon>
        <taxon>Multicrustacea</taxon>
        <taxon>Malacostraca</taxon>
        <taxon>Eumalacostraca</taxon>
        <taxon>Eucarida</taxon>
        <taxon>Decapoda</taxon>
        <taxon>Pleocyemata</taxon>
        <taxon>Caridea</taxon>
        <taxon>Atyoidea</taxon>
        <taxon>Atyidae</taxon>
        <taxon>Halocaridina</taxon>
    </lineage>
</organism>
<dbReference type="AlphaFoldDB" id="A0AAN8WNK9"/>
<accession>A0AAN8WNK9</accession>
<protein>
    <submittedName>
        <fullName evidence="2">Uncharacterized protein</fullName>
    </submittedName>
</protein>
<gene>
    <name evidence="2" type="ORF">SK128_009652</name>
</gene>
<feature type="compositionally biased region" description="Polar residues" evidence="1">
    <location>
        <begin position="67"/>
        <end position="76"/>
    </location>
</feature>
<dbReference type="Proteomes" id="UP001381693">
    <property type="component" value="Unassembled WGS sequence"/>
</dbReference>
<comment type="caution">
    <text evidence="2">The sequence shown here is derived from an EMBL/GenBank/DDBJ whole genome shotgun (WGS) entry which is preliminary data.</text>
</comment>
<feature type="region of interest" description="Disordered" evidence="1">
    <location>
        <begin position="67"/>
        <end position="159"/>
    </location>
</feature>
<proteinExistence type="predicted"/>
<keyword evidence="3" id="KW-1185">Reference proteome</keyword>
<evidence type="ECO:0000256" key="1">
    <source>
        <dbReference type="SAM" id="MobiDB-lite"/>
    </source>
</evidence>
<feature type="compositionally biased region" description="Basic and acidic residues" evidence="1">
    <location>
        <begin position="112"/>
        <end position="121"/>
    </location>
</feature>
<name>A0AAN8WNK9_HALRR</name>
<reference evidence="2 3" key="1">
    <citation type="submission" date="2023-11" db="EMBL/GenBank/DDBJ databases">
        <title>Halocaridina rubra genome assembly.</title>
        <authorList>
            <person name="Smith C."/>
        </authorList>
    </citation>
    <scope>NUCLEOTIDE SEQUENCE [LARGE SCALE GENOMIC DNA]</scope>
    <source>
        <strain evidence="2">EP-1</strain>
        <tissue evidence="2">Whole</tissue>
    </source>
</reference>
<evidence type="ECO:0000313" key="3">
    <source>
        <dbReference type="Proteomes" id="UP001381693"/>
    </source>
</evidence>
<dbReference type="EMBL" id="JAXCGZ010016494">
    <property type="protein sequence ID" value="KAK7069420.1"/>
    <property type="molecule type" value="Genomic_DNA"/>
</dbReference>